<comment type="caution">
    <text evidence="1">The sequence shown here is derived from an EMBL/GenBank/DDBJ whole genome shotgun (WGS) entry which is preliminary data.</text>
</comment>
<sequence length="399" mass="43860">MIRFVAAALTPAGLPAVNRFDPVEGNWGGLPPFQGALDGTKKLLLFSGADYHVFEPGDAVRPFEYAGLPHDIVRLTSSTAYKLNREPLVGGVAALLAPATQESDELPGFSTTLSDATTIKVWPRIAEAGVPVGSHLDFQSANGVYYWELFFHAPMLIARALNGAQRFEEARTWYEYVFDPTRPSRHWRFLPFLAVDVRALAEGCRRDLAELAAAGVRIGTLEKALLPVLAEIEAMAPAFQQIRELTGAEETRLGELADGGLAAVEKAVGALKSAPPAVLAGLRERLALIGRLRWRHGLLGDRGSLLRAYLDDPFDPHAIAELRPAAYRRAVVMAYVDNLLDWGDLLFRQYTGESVDEARMLRTWTATGAAWRSPGRCRSWRWTRRPCWPCASRAGAGSR</sequence>
<organism evidence="1 2">
    <name type="scientific">Nonomuraea thailandensis</name>
    <dbReference type="NCBI Taxonomy" id="1188745"/>
    <lineage>
        <taxon>Bacteria</taxon>
        <taxon>Bacillati</taxon>
        <taxon>Actinomycetota</taxon>
        <taxon>Actinomycetes</taxon>
        <taxon>Streptosporangiales</taxon>
        <taxon>Streptosporangiaceae</taxon>
        <taxon>Nonomuraea</taxon>
    </lineage>
</organism>
<dbReference type="EMBL" id="JAMZEB010000002">
    <property type="protein sequence ID" value="MCP2356479.1"/>
    <property type="molecule type" value="Genomic_DNA"/>
</dbReference>
<reference evidence="1" key="1">
    <citation type="submission" date="2022-06" db="EMBL/GenBank/DDBJ databases">
        <title>Sequencing the genomes of 1000 actinobacteria strains.</title>
        <authorList>
            <person name="Klenk H.-P."/>
        </authorList>
    </citation>
    <scope>NUCLEOTIDE SEQUENCE</scope>
    <source>
        <strain evidence="1">DSM 46694</strain>
    </source>
</reference>
<keyword evidence="2" id="KW-1185">Reference proteome</keyword>
<evidence type="ECO:0000313" key="1">
    <source>
        <dbReference type="EMBL" id="MCP2356479.1"/>
    </source>
</evidence>
<protein>
    <submittedName>
        <fullName evidence="1">Uncharacterized protein</fullName>
    </submittedName>
</protein>
<gene>
    <name evidence="1" type="ORF">HD597_003499</name>
</gene>
<dbReference type="RefSeq" id="WP_253743384.1">
    <property type="nucleotide sequence ID" value="NZ_BAABKA010000057.1"/>
</dbReference>
<evidence type="ECO:0000313" key="2">
    <source>
        <dbReference type="Proteomes" id="UP001139648"/>
    </source>
</evidence>
<dbReference type="Proteomes" id="UP001139648">
    <property type="component" value="Unassembled WGS sequence"/>
</dbReference>
<name>A0A9X2GFF8_9ACTN</name>
<proteinExistence type="predicted"/>
<accession>A0A9X2GFF8</accession>
<dbReference type="AlphaFoldDB" id="A0A9X2GFF8"/>